<accession>A0A4Y8IF88</accession>
<dbReference type="EMBL" id="SOPW01000012">
    <property type="protein sequence ID" value="TFB18865.1"/>
    <property type="molecule type" value="Genomic_DNA"/>
</dbReference>
<evidence type="ECO:0000313" key="2">
    <source>
        <dbReference type="EMBL" id="TFB18865.1"/>
    </source>
</evidence>
<proteinExistence type="predicted"/>
<protein>
    <submittedName>
        <fullName evidence="2">DUF1700 domain-containing protein</fullName>
    </submittedName>
</protein>
<dbReference type="SUPFAM" id="SSF82866">
    <property type="entry name" value="Multidrug efflux transporter AcrB transmembrane domain"/>
    <property type="match status" value="1"/>
</dbReference>
<evidence type="ECO:0000313" key="3">
    <source>
        <dbReference type="Proteomes" id="UP000297975"/>
    </source>
</evidence>
<keyword evidence="1" id="KW-0472">Membrane</keyword>
<organism evidence="2 3">
    <name type="scientific">Filobacillus milosensis</name>
    <dbReference type="NCBI Taxonomy" id="94137"/>
    <lineage>
        <taxon>Bacteria</taxon>
        <taxon>Bacillati</taxon>
        <taxon>Bacillota</taxon>
        <taxon>Bacilli</taxon>
        <taxon>Bacillales</taxon>
        <taxon>Bacillaceae</taxon>
        <taxon>Filobacillus</taxon>
    </lineage>
</organism>
<keyword evidence="3" id="KW-1185">Reference proteome</keyword>
<reference evidence="2 3" key="1">
    <citation type="submission" date="2019-03" db="EMBL/GenBank/DDBJ databases">
        <authorList>
            <person name="He R.-H."/>
        </authorList>
    </citation>
    <scope>NUCLEOTIDE SEQUENCE [LARGE SCALE GENOMIC DNA]</scope>
    <source>
        <strain evidence="3">SH 714</strain>
    </source>
</reference>
<dbReference type="OrthoDB" id="9804829at2"/>
<comment type="caution">
    <text evidence="2">The sequence shown here is derived from an EMBL/GenBank/DDBJ whole genome shotgun (WGS) entry which is preliminary data.</text>
</comment>
<dbReference type="Proteomes" id="UP000297975">
    <property type="component" value="Unassembled WGS sequence"/>
</dbReference>
<feature type="transmembrane region" description="Helical" evidence="1">
    <location>
        <begin position="81"/>
        <end position="103"/>
    </location>
</feature>
<keyword evidence="1" id="KW-0812">Transmembrane</keyword>
<dbReference type="Gene3D" id="1.20.1640.10">
    <property type="entry name" value="Multidrug efflux transporter AcrB transmembrane domain"/>
    <property type="match status" value="1"/>
</dbReference>
<name>A0A4Y8IF88_9BACI</name>
<gene>
    <name evidence="2" type="ORF">E3U55_11370</name>
</gene>
<evidence type="ECO:0000256" key="1">
    <source>
        <dbReference type="SAM" id="Phobius"/>
    </source>
</evidence>
<dbReference type="Pfam" id="PF22564">
    <property type="entry name" value="HAAS"/>
    <property type="match status" value="1"/>
</dbReference>
<dbReference type="RefSeq" id="WP_134340566.1">
    <property type="nucleotide sequence ID" value="NZ_SOPW01000012.1"/>
</dbReference>
<keyword evidence="1" id="KW-1133">Transmembrane helix</keyword>
<dbReference type="AlphaFoldDB" id="A0A4Y8IF88"/>
<feature type="transmembrane region" description="Helical" evidence="1">
    <location>
        <begin position="136"/>
        <end position="160"/>
    </location>
</feature>
<sequence length="182" mass="20925">MNKEQYLKELKQLLSPLTKEERDEILYDYREHFDNGMRDGKTELEIINELGLPNEVAENMLEELPDAEQQPKKSNTDYARMIVLAIVLIFVNCIFVLAPVVAIIGAYISLYSVVFTFIFSPFVFLYHSLVNDVGSVIASLFTLGMGISAGVLVFLALLWIGKWIYRIIRMYINFNIKLVRGY</sequence>
<feature type="transmembrane region" description="Helical" evidence="1">
    <location>
        <begin position="110"/>
        <end position="130"/>
    </location>
</feature>